<organism evidence="8 9">
    <name type="scientific">Thermoactinomyces mirandus</name>
    <dbReference type="NCBI Taxonomy" id="2756294"/>
    <lineage>
        <taxon>Bacteria</taxon>
        <taxon>Bacillati</taxon>
        <taxon>Bacillota</taxon>
        <taxon>Bacilli</taxon>
        <taxon>Bacillales</taxon>
        <taxon>Thermoactinomycetaceae</taxon>
        <taxon>Thermoactinomyces</taxon>
    </lineage>
</organism>
<keyword evidence="4 7" id="KW-0472">Membrane</keyword>
<feature type="transmembrane region" description="Helical" evidence="7">
    <location>
        <begin position="6"/>
        <end position="25"/>
    </location>
</feature>
<evidence type="ECO:0000256" key="6">
    <source>
        <dbReference type="ARBA" id="ARBA00023316"/>
    </source>
</evidence>
<keyword evidence="3 7" id="KW-1133">Transmembrane helix</keyword>
<dbReference type="CDD" id="cd08010">
    <property type="entry name" value="MltG_like"/>
    <property type="match status" value="1"/>
</dbReference>
<dbReference type="GO" id="GO:0008932">
    <property type="term" value="F:lytic endotransglycosylase activity"/>
    <property type="evidence" value="ECO:0007669"/>
    <property type="project" value="UniProtKB-UniRule"/>
</dbReference>
<feature type="site" description="Important for catalytic activity" evidence="7">
    <location>
        <position position="229"/>
    </location>
</feature>
<evidence type="ECO:0000313" key="8">
    <source>
        <dbReference type="EMBL" id="MBA4601317.1"/>
    </source>
</evidence>
<protein>
    <recommendedName>
        <fullName evidence="7">Endolytic murein transglycosylase</fullName>
        <ecNumber evidence="7">4.2.2.29</ecNumber>
    </recommendedName>
    <alternativeName>
        <fullName evidence="7">Peptidoglycan lytic transglycosylase</fullName>
    </alternativeName>
    <alternativeName>
        <fullName evidence="7">Peptidoglycan polymerization terminase</fullName>
    </alternativeName>
</protein>
<evidence type="ECO:0000256" key="4">
    <source>
        <dbReference type="ARBA" id="ARBA00023136"/>
    </source>
</evidence>
<evidence type="ECO:0000256" key="5">
    <source>
        <dbReference type="ARBA" id="ARBA00023239"/>
    </source>
</evidence>
<dbReference type="GO" id="GO:0005886">
    <property type="term" value="C:plasma membrane"/>
    <property type="evidence" value="ECO:0007669"/>
    <property type="project" value="UniProtKB-SubCell"/>
</dbReference>
<evidence type="ECO:0000256" key="7">
    <source>
        <dbReference type="HAMAP-Rule" id="MF_02065"/>
    </source>
</evidence>
<evidence type="ECO:0000256" key="1">
    <source>
        <dbReference type="ARBA" id="ARBA00022475"/>
    </source>
</evidence>
<dbReference type="Gene3D" id="3.30.1490.480">
    <property type="entry name" value="Endolytic murein transglycosylase"/>
    <property type="match status" value="1"/>
</dbReference>
<comment type="similarity">
    <text evidence="7">Belongs to the transglycosylase MltG family.</text>
</comment>
<evidence type="ECO:0000256" key="2">
    <source>
        <dbReference type="ARBA" id="ARBA00022692"/>
    </source>
</evidence>
<dbReference type="InterPro" id="IPR003770">
    <property type="entry name" value="MLTG-like"/>
</dbReference>
<dbReference type="GO" id="GO:0071555">
    <property type="term" value="P:cell wall organization"/>
    <property type="evidence" value="ECO:0007669"/>
    <property type="project" value="UniProtKB-KW"/>
</dbReference>
<dbReference type="RefSeq" id="WP_181737664.1">
    <property type="nucleotide sequence ID" value="NZ_JACEOL010000009.1"/>
</dbReference>
<dbReference type="HAMAP" id="MF_02065">
    <property type="entry name" value="MltG"/>
    <property type="match status" value="1"/>
</dbReference>
<dbReference type="PANTHER" id="PTHR30518:SF2">
    <property type="entry name" value="ENDOLYTIC MUREIN TRANSGLYCOSYLASE"/>
    <property type="match status" value="1"/>
</dbReference>
<keyword evidence="2 7" id="KW-0812">Transmembrane</keyword>
<accession>A0A7W1XQ99</accession>
<evidence type="ECO:0000313" key="9">
    <source>
        <dbReference type="Proteomes" id="UP000538292"/>
    </source>
</evidence>
<dbReference type="Gene3D" id="3.30.160.60">
    <property type="entry name" value="Classic Zinc Finger"/>
    <property type="match status" value="1"/>
</dbReference>
<proteinExistence type="inferred from homology"/>
<name>A0A7W1XQ99_9BACL</name>
<reference evidence="8 9" key="1">
    <citation type="submission" date="2020-07" db="EMBL/GenBank/DDBJ databases">
        <title>Thermoactinomyces phylogeny.</title>
        <authorList>
            <person name="Dunlap C."/>
        </authorList>
    </citation>
    <scope>NUCLEOTIDE SEQUENCE [LARGE SCALE GENOMIC DNA]</scope>
    <source>
        <strain evidence="8 9">AMNI-1</strain>
    </source>
</reference>
<dbReference type="Proteomes" id="UP000538292">
    <property type="component" value="Unassembled WGS sequence"/>
</dbReference>
<keyword evidence="1 7" id="KW-1003">Cell membrane</keyword>
<evidence type="ECO:0000256" key="3">
    <source>
        <dbReference type="ARBA" id="ARBA00022989"/>
    </source>
</evidence>
<dbReference type="NCBIfam" id="TIGR00247">
    <property type="entry name" value="endolytic transglycosylase MltG"/>
    <property type="match status" value="1"/>
</dbReference>
<dbReference type="PANTHER" id="PTHR30518">
    <property type="entry name" value="ENDOLYTIC MUREIN TRANSGLYCOSYLASE"/>
    <property type="match status" value="1"/>
</dbReference>
<sequence>MNWYWRIFFTIALLIGWGILGYLFMNFTLDSPKRTEPVAIEIPSNTSLEQVGKILEEKKLIRRSYLFSFYVYLKDRTNLQAGNYLIEPNEDIDSMLEKFATGKENVVRVTIPEGWDATKIANRLDQVKEKFDKETFLSLLNSKQPKYNFELQISQNANRPYKLEGYLFPSTYDFPKDASEEEIINIMLGQFARHVEKMQIREQLESGKLGEFDMTLDKLVTVASLVERESKVEEEYPRIAGVIYNRLKSTDNQKLRIDATFLYITQLKDEWKNVPFHQLKYKEHPYNTYIVKGLPPGPIANPGEQALKAALNPEHHKYEYYVTTGDGTGTHYFAETYSEHNQNVKLSNANEQRRKKES</sequence>
<gene>
    <name evidence="7 8" type="primary">mltG</name>
    <name evidence="8" type="ORF">H2C83_03065</name>
</gene>
<comment type="caution">
    <text evidence="8">The sequence shown here is derived from an EMBL/GenBank/DDBJ whole genome shotgun (WGS) entry which is preliminary data.</text>
</comment>
<dbReference type="AlphaFoldDB" id="A0A7W1XQ99"/>
<dbReference type="EC" id="4.2.2.29" evidence="7"/>
<comment type="function">
    <text evidence="7">Functions as a peptidoglycan terminase that cleaves nascent peptidoglycan strands endolytically to terminate their elongation.</text>
</comment>
<dbReference type="GO" id="GO:0009252">
    <property type="term" value="P:peptidoglycan biosynthetic process"/>
    <property type="evidence" value="ECO:0007669"/>
    <property type="project" value="UniProtKB-UniRule"/>
</dbReference>
<comment type="catalytic activity">
    <reaction evidence="7">
        <text>a peptidoglycan chain = a peptidoglycan chain with N-acetyl-1,6-anhydromuramyl-[peptide] at the reducing end + a peptidoglycan chain with N-acetylglucosamine at the non-reducing end.</text>
        <dbReference type="EC" id="4.2.2.29"/>
    </reaction>
</comment>
<dbReference type="Pfam" id="PF02618">
    <property type="entry name" value="YceG"/>
    <property type="match status" value="1"/>
</dbReference>
<comment type="subcellular location">
    <subcellularLocation>
        <location evidence="7">Cell membrane</location>
        <topology evidence="7">Single-pass membrane protein</topology>
    </subcellularLocation>
</comment>
<keyword evidence="6 7" id="KW-0961">Cell wall biogenesis/degradation</keyword>
<keyword evidence="5 7" id="KW-0456">Lyase</keyword>
<dbReference type="EMBL" id="JACEOL010000009">
    <property type="protein sequence ID" value="MBA4601317.1"/>
    <property type="molecule type" value="Genomic_DNA"/>
</dbReference>
<keyword evidence="9" id="KW-1185">Reference proteome</keyword>